<evidence type="ECO:0000256" key="8">
    <source>
        <dbReference type="ARBA" id="ARBA00023288"/>
    </source>
</evidence>
<reference evidence="11" key="1">
    <citation type="submission" date="2025-08" db="UniProtKB">
        <authorList>
            <consortium name="Ensembl"/>
        </authorList>
    </citation>
    <scope>IDENTIFICATION</scope>
</reference>
<dbReference type="InterPro" id="IPR046354">
    <property type="entry name" value="SPACA4/Bouncer"/>
</dbReference>
<dbReference type="PANTHER" id="PTHR47613:SF1">
    <property type="entry name" value="SPERM ACROSOME MEMBRANE-ASSOCIATED PROTEIN 4"/>
    <property type="match status" value="1"/>
</dbReference>
<dbReference type="Pfam" id="PF00021">
    <property type="entry name" value="UPAR_LY6"/>
    <property type="match status" value="1"/>
</dbReference>
<keyword evidence="3" id="KW-0336">GPI-anchor</keyword>
<dbReference type="GO" id="GO:0005886">
    <property type="term" value="C:plasma membrane"/>
    <property type="evidence" value="ECO:0007669"/>
    <property type="project" value="UniProtKB-SubCell"/>
</dbReference>
<dbReference type="Gene3D" id="2.10.60.10">
    <property type="entry name" value="CD59"/>
    <property type="match status" value="1"/>
</dbReference>
<keyword evidence="7" id="KW-0325">Glycoprotein</keyword>
<dbReference type="GO" id="GO:0098552">
    <property type="term" value="C:side of membrane"/>
    <property type="evidence" value="ECO:0007669"/>
    <property type="project" value="UniProtKB-KW"/>
</dbReference>
<evidence type="ECO:0000256" key="9">
    <source>
        <dbReference type="ARBA" id="ARBA00029446"/>
    </source>
</evidence>
<dbReference type="InterPro" id="IPR016054">
    <property type="entry name" value="LY6_UPA_recep-like"/>
</dbReference>
<dbReference type="Proteomes" id="UP000694523">
    <property type="component" value="Unplaced"/>
</dbReference>
<evidence type="ECO:0000256" key="3">
    <source>
        <dbReference type="ARBA" id="ARBA00022622"/>
    </source>
</evidence>
<keyword evidence="4" id="KW-0732">Signal</keyword>
<keyword evidence="12" id="KW-1185">Reference proteome</keyword>
<keyword evidence="2" id="KW-1003">Cell membrane</keyword>
<evidence type="ECO:0000256" key="1">
    <source>
        <dbReference type="ARBA" id="ARBA00004609"/>
    </source>
</evidence>
<dbReference type="Ensembl" id="ENSNMLT00000041274.1">
    <property type="protein sequence ID" value="ENSNMLP00000037050.1"/>
    <property type="gene ID" value="ENSNMLG00000022948.1"/>
</dbReference>
<dbReference type="SUPFAM" id="SSF57302">
    <property type="entry name" value="Snake toxin-like"/>
    <property type="match status" value="1"/>
</dbReference>
<keyword evidence="8" id="KW-0449">Lipoprotein</keyword>
<sequence>KVLHIYRVQHTPLFCYTCVFPTVSPHDCIHFPVKCPPEQLCLSSRAVGRRGDFQVVLYERSCVLSSMCGVTGQKYTMDLNFTFTNTCCDSNLCNTALTSAAPDWTGSVITLALALRLW</sequence>
<evidence type="ECO:0000256" key="4">
    <source>
        <dbReference type="ARBA" id="ARBA00022729"/>
    </source>
</evidence>
<dbReference type="GO" id="GO:0035036">
    <property type="term" value="P:sperm-egg recognition"/>
    <property type="evidence" value="ECO:0007669"/>
    <property type="project" value="TreeGrafter"/>
</dbReference>
<dbReference type="PANTHER" id="PTHR47613">
    <property type="entry name" value="SPERM ACROSOME MEMBRANE-ASSOCIATED PROTEIN 4"/>
    <property type="match status" value="1"/>
</dbReference>
<name>A0A8C6UNQ7_9GOBI</name>
<feature type="domain" description="UPAR/Ly6" evidence="10">
    <location>
        <begin position="13"/>
        <end position="95"/>
    </location>
</feature>
<evidence type="ECO:0000313" key="11">
    <source>
        <dbReference type="Ensembl" id="ENSNMLP00000037050.1"/>
    </source>
</evidence>
<evidence type="ECO:0000256" key="7">
    <source>
        <dbReference type="ARBA" id="ARBA00023180"/>
    </source>
</evidence>
<evidence type="ECO:0000256" key="5">
    <source>
        <dbReference type="ARBA" id="ARBA00023136"/>
    </source>
</evidence>
<evidence type="ECO:0000256" key="2">
    <source>
        <dbReference type="ARBA" id="ARBA00022475"/>
    </source>
</evidence>
<comment type="similarity">
    <text evidence="9">Belongs to the SPACA4/bouncer family.</text>
</comment>
<keyword evidence="5" id="KW-0472">Membrane</keyword>
<comment type="subcellular location">
    <subcellularLocation>
        <location evidence="1">Cell membrane</location>
        <topology evidence="1">Lipid-anchor</topology>
        <topology evidence="1">GPI-anchor</topology>
    </subcellularLocation>
</comment>
<dbReference type="AlphaFoldDB" id="A0A8C6UNQ7"/>
<reference evidence="11" key="2">
    <citation type="submission" date="2025-09" db="UniProtKB">
        <authorList>
            <consortium name="Ensembl"/>
        </authorList>
    </citation>
    <scope>IDENTIFICATION</scope>
</reference>
<evidence type="ECO:0000313" key="12">
    <source>
        <dbReference type="Proteomes" id="UP000694523"/>
    </source>
</evidence>
<accession>A0A8C6UNQ7</accession>
<organism evidence="11 12">
    <name type="scientific">Neogobius melanostomus</name>
    <name type="common">round goby</name>
    <dbReference type="NCBI Taxonomy" id="47308"/>
    <lineage>
        <taxon>Eukaryota</taxon>
        <taxon>Metazoa</taxon>
        <taxon>Chordata</taxon>
        <taxon>Craniata</taxon>
        <taxon>Vertebrata</taxon>
        <taxon>Euteleostomi</taxon>
        <taxon>Actinopterygii</taxon>
        <taxon>Neopterygii</taxon>
        <taxon>Teleostei</taxon>
        <taxon>Neoteleostei</taxon>
        <taxon>Acanthomorphata</taxon>
        <taxon>Gobiaria</taxon>
        <taxon>Gobiiformes</taxon>
        <taxon>Gobioidei</taxon>
        <taxon>Gobiidae</taxon>
        <taxon>Benthophilinae</taxon>
        <taxon>Neogobiini</taxon>
        <taxon>Neogobius</taxon>
    </lineage>
</organism>
<evidence type="ECO:0000259" key="10">
    <source>
        <dbReference type="Pfam" id="PF00021"/>
    </source>
</evidence>
<dbReference type="InterPro" id="IPR045860">
    <property type="entry name" value="Snake_toxin-like_sf"/>
</dbReference>
<evidence type="ECO:0000256" key="6">
    <source>
        <dbReference type="ARBA" id="ARBA00023157"/>
    </source>
</evidence>
<protein>
    <submittedName>
        <fullName evidence="11">Ly6 domain containing, pigment cell</fullName>
    </submittedName>
</protein>
<proteinExistence type="inferred from homology"/>
<keyword evidence="6" id="KW-1015">Disulfide bond</keyword>